<reference evidence="1" key="1">
    <citation type="submission" date="2020-08" db="EMBL/GenBank/DDBJ databases">
        <title>Genome public.</title>
        <authorList>
            <person name="Liu C."/>
            <person name="Sun Q."/>
        </authorList>
    </citation>
    <scope>NUCLEOTIDE SEQUENCE</scope>
    <source>
        <strain evidence="1">NSJ-50</strain>
    </source>
</reference>
<keyword evidence="2" id="KW-1185">Reference proteome</keyword>
<accession>A0A926FFJ9</accession>
<evidence type="ECO:0000313" key="1">
    <source>
        <dbReference type="EMBL" id="MBC8597544.1"/>
    </source>
</evidence>
<comment type="caution">
    <text evidence="1">The sequence shown here is derived from an EMBL/GenBank/DDBJ whole genome shotgun (WGS) entry which is preliminary data.</text>
</comment>
<dbReference type="RefSeq" id="WP_262432808.1">
    <property type="nucleotide sequence ID" value="NZ_JACRTE010000052.1"/>
</dbReference>
<dbReference type="Proteomes" id="UP000647416">
    <property type="component" value="Unassembled WGS sequence"/>
</dbReference>
<name>A0A926FFJ9_9FIRM</name>
<proteinExistence type="predicted"/>
<protein>
    <submittedName>
        <fullName evidence="1">Adenylate cyclase</fullName>
    </submittedName>
</protein>
<organism evidence="1 2">
    <name type="scientific">Qingrenia yutianensis</name>
    <dbReference type="NCBI Taxonomy" id="2763676"/>
    <lineage>
        <taxon>Bacteria</taxon>
        <taxon>Bacillati</taxon>
        <taxon>Bacillota</taxon>
        <taxon>Clostridia</taxon>
        <taxon>Eubacteriales</taxon>
        <taxon>Oscillospiraceae</taxon>
        <taxon>Qingrenia</taxon>
    </lineage>
</organism>
<dbReference type="EMBL" id="JACRTE010000052">
    <property type="protein sequence ID" value="MBC8597544.1"/>
    <property type="molecule type" value="Genomic_DNA"/>
</dbReference>
<dbReference type="AlphaFoldDB" id="A0A926FFJ9"/>
<gene>
    <name evidence="1" type="ORF">H8706_11840</name>
</gene>
<sequence length="123" mass="14224">MNREIVNTNIRFNLNNADDIKAYNYLQNMDRKKYKSYTKVVVIALIEHFERQQRLEADSYLETREKEDIFLQKVLDTIEQGLKTAGNISGLIQLLSASTVQQPQVQHNIEEDTDAALNFADGF</sequence>
<evidence type="ECO:0000313" key="2">
    <source>
        <dbReference type="Proteomes" id="UP000647416"/>
    </source>
</evidence>